<keyword evidence="2" id="KW-0812">Transmembrane</keyword>
<feature type="transmembrane region" description="Helical" evidence="2">
    <location>
        <begin position="83"/>
        <end position="107"/>
    </location>
</feature>
<evidence type="ECO:0000256" key="2">
    <source>
        <dbReference type="SAM" id="Phobius"/>
    </source>
</evidence>
<keyword evidence="2" id="KW-1133">Transmembrane helix</keyword>
<reference evidence="3 4" key="1">
    <citation type="submission" date="2024-09" db="EMBL/GenBank/DDBJ databases">
        <title>Chromosome-scale assembly of Riccia sorocarpa.</title>
        <authorList>
            <person name="Paukszto L."/>
        </authorList>
    </citation>
    <scope>NUCLEOTIDE SEQUENCE [LARGE SCALE GENOMIC DNA]</scope>
    <source>
        <strain evidence="3">LP-2024</strain>
        <tissue evidence="3">Aerial parts of the thallus</tissue>
    </source>
</reference>
<keyword evidence="4" id="KW-1185">Reference proteome</keyword>
<sequence>MPPRKRAAIEKKPREGNVKSPRARRGTSKSAQNLQPRSSVPSEGRNVEHYAETVNMPVGILVGFLVPAALCADGRVMTKDQRLMLLCLFSATMISAFFTFIFSASFIQATASRPSSSALSTTVYWK</sequence>
<dbReference type="EMBL" id="JBJQOH010000007">
    <property type="protein sequence ID" value="KAL3680471.1"/>
    <property type="molecule type" value="Genomic_DNA"/>
</dbReference>
<organism evidence="3 4">
    <name type="scientific">Riccia sorocarpa</name>
    <dbReference type="NCBI Taxonomy" id="122646"/>
    <lineage>
        <taxon>Eukaryota</taxon>
        <taxon>Viridiplantae</taxon>
        <taxon>Streptophyta</taxon>
        <taxon>Embryophyta</taxon>
        <taxon>Marchantiophyta</taxon>
        <taxon>Marchantiopsida</taxon>
        <taxon>Marchantiidae</taxon>
        <taxon>Marchantiales</taxon>
        <taxon>Ricciaceae</taxon>
        <taxon>Riccia</taxon>
    </lineage>
</organism>
<evidence type="ECO:0000313" key="4">
    <source>
        <dbReference type="Proteomes" id="UP001633002"/>
    </source>
</evidence>
<gene>
    <name evidence="3" type="ORF">R1sor_023427</name>
</gene>
<keyword evidence="2" id="KW-0472">Membrane</keyword>
<dbReference type="AlphaFoldDB" id="A0ABD3GRL7"/>
<feature type="region of interest" description="Disordered" evidence="1">
    <location>
        <begin position="1"/>
        <end position="46"/>
    </location>
</feature>
<comment type="caution">
    <text evidence="3">The sequence shown here is derived from an EMBL/GenBank/DDBJ whole genome shotgun (WGS) entry which is preliminary data.</text>
</comment>
<evidence type="ECO:0000256" key="1">
    <source>
        <dbReference type="SAM" id="MobiDB-lite"/>
    </source>
</evidence>
<evidence type="ECO:0000313" key="3">
    <source>
        <dbReference type="EMBL" id="KAL3680471.1"/>
    </source>
</evidence>
<feature type="compositionally biased region" description="Polar residues" evidence="1">
    <location>
        <begin position="28"/>
        <end position="41"/>
    </location>
</feature>
<feature type="compositionally biased region" description="Basic and acidic residues" evidence="1">
    <location>
        <begin position="7"/>
        <end position="17"/>
    </location>
</feature>
<dbReference type="Proteomes" id="UP001633002">
    <property type="component" value="Unassembled WGS sequence"/>
</dbReference>
<accession>A0ABD3GRL7</accession>
<protein>
    <submittedName>
        <fullName evidence="3">Uncharacterized protein</fullName>
    </submittedName>
</protein>
<name>A0ABD3GRL7_9MARC</name>
<proteinExistence type="predicted"/>